<feature type="compositionally biased region" description="Basic and acidic residues" evidence="8">
    <location>
        <begin position="567"/>
        <end position="604"/>
    </location>
</feature>
<evidence type="ECO:0000256" key="5">
    <source>
        <dbReference type="ARBA" id="ARBA00023014"/>
    </source>
</evidence>
<organism evidence="9 10">
    <name type="scientific">Suillus luteus UH-Slu-Lm8-n1</name>
    <dbReference type="NCBI Taxonomy" id="930992"/>
    <lineage>
        <taxon>Eukaryota</taxon>
        <taxon>Fungi</taxon>
        <taxon>Dikarya</taxon>
        <taxon>Basidiomycota</taxon>
        <taxon>Agaricomycotina</taxon>
        <taxon>Agaricomycetes</taxon>
        <taxon>Agaricomycetidae</taxon>
        <taxon>Boletales</taxon>
        <taxon>Suillineae</taxon>
        <taxon>Suillaceae</taxon>
        <taxon>Suillus</taxon>
    </lineage>
</organism>
<dbReference type="FunCoup" id="A0A0D0ABE9">
    <property type="interactions" value="53"/>
</dbReference>
<evidence type="ECO:0000256" key="4">
    <source>
        <dbReference type="ARBA" id="ARBA00023004"/>
    </source>
</evidence>
<dbReference type="PANTHER" id="PTHR13184:SF5">
    <property type="entry name" value="METHYLTRANSFERASE-LIKE PROTEIN 17, MITOCHONDRIAL"/>
    <property type="match status" value="1"/>
</dbReference>
<evidence type="ECO:0000256" key="8">
    <source>
        <dbReference type="SAM" id="MobiDB-lite"/>
    </source>
</evidence>
<dbReference type="GO" id="GO:0003735">
    <property type="term" value="F:structural constituent of ribosome"/>
    <property type="evidence" value="ECO:0007669"/>
    <property type="project" value="TreeGrafter"/>
</dbReference>
<reference evidence="10" key="2">
    <citation type="submission" date="2015-01" db="EMBL/GenBank/DDBJ databases">
        <title>Evolutionary Origins and Diversification of the Mycorrhizal Mutualists.</title>
        <authorList>
            <consortium name="DOE Joint Genome Institute"/>
            <consortium name="Mycorrhizal Genomics Consortium"/>
            <person name="Kohler A."/>
            <person name="Kuo A."/>
            <person name="Nagy L.G."/>
            <person name="Floudas D."/>
            <person name="Copeland A."/>
            <person name="Barry K.W."/>
            <person name="Cichocki N."/>
            <person name="Veneault-Fourrey C."/>
            <person name="LaButti K."/>
            <person name="Lindquist E.A."/>
            <person name="Lipzen A."/>
            <person name="Lundell T."/>
            <person name="Morin E."/>
            <person name="Murat C."/>
            <person name="Riley R."/>
            <person name="Ohm R."/>
            <person name="Sun H."/>
            <person name="Tunlid A."/>
            <person name="Henrissat B."/>
            <person name="Grigoriev I.V."/>
            <person name="Hibbett D.S."/>
            <person name="Martin F."/>
        </authorList>
    </citation>
    <scope>NUCLEOTIDE SEQUENCE [LARGE SCALE GENOMIC DNA]</scope>
    <source>
        <strain evidence="10">UH-Slu-Lm8-n1</strain>
    </source>
</reference>
<keyword evidence="10" id="KW-1185">Reference proteome</keyword>
<dbReference type="InParanoid" id="A0A0D0ABE9"/>
<gene>
    <name evidence="9" type="ORF">CY34DRAFT_73737</name>
</gene>
<feature type="compositionally biased region" description="Basic and acidic residues" evidence="8">
    <location>
        <begin position="89"/>
        <end position="99"/>
    </location>
</feature>
<evidence type="ECO:0000256" key="2">
    <source>
        <dbReference type="ARBA" id="ARBA00022723"/>
    </source>
</evidence>
<proteinExistence type="predicted"/>
<evidence type="ECO:0000256" key="3">
    <source>
        <dbReference type="ARBA" id="ARBA00022946"/>
    </source>
</evidence>
<feature type="compositionally biased region" description="Acidic residues" evidence="8">
    <location>
        <begin position="79"/>
        <end position="88"/>
    </location>
</feature>
<keyword evidence="5" id="KW-0411">Iron-sulfur</keyword>
<protein>
    <recommendedName>
        <fullName evidence="11">Rsm22-cox11 tandem protein 1, mitochondrial</fullName>
    </recommendedName>
</protein>
<sequence length="628" mass="70284">MLRSTSATLRILAHSTRYGNASFSTSAVAASTQPHATLDLDPTLKALLQDTDISLTSHKHVMAKRPPRELEPVAIEHTEEAEDAEDFVEDHSERGEYRKSPAARFGSKKIGAVVMPTELQKSITALIDASDKVQLHSDATRLFFDEREGWDHSYDVKYRSHKQGARHSDRDGTAFASVILPAHYSAICAVLHHVQHRLGPQWNVQRVIDWGSGAGSGLWASMNIFQKPSNASEEPRLSTSNISTYLGIDKRDGLVAIGKRLLRDTDFGSVSATWQRSFREDDIIKRTEGHDTLALSAFMLSTLQTPLARKKLVKELWESGAYTIVLIDHKTKAGFQNIAEAREYLLEIGRKELNDPETSDWPIRGAHVVAPCPHDGSCPLYSGKSVSLVCGFSQRLQRPSFVRLTKHAREGHEDIEYSYVAIQRGPRPSTVGEGISTQVRSVGRVGAVGREEAEQIRLKEEKVAKELVLDADHVETKHEAEANHIPAEIFPAENSEEVEAALRNEAFHWPRLVFPPLKKSGHIIIDACTAECKIMRLTIPKSQGKQPFYDARKSSWGDIFPHPPKNRPQERLQSTREGGSKGDDIGKRAKGRDRPKGERSYLKVEEALKERKRASRRDRAVQKEDLHC</sequence>
<dbReference type="GO" id="GO:0006412">
    <property type="term" value="P:translation"/>
    <property type="evidence" value="ECO:0007669"/>
    <property type="project" value="InterPro"/>
</dbReference>
<keyword evidence="2" id="KW-0479">Metal-binding</keyword>
<feature type="region of interest" description="Disordered" evidence="8">
    <location>
        <begin position="79"/>
        <end position="100"/>
    </location>
</feature>
<comment type="function">
    <text evidence="7">Mitochondrial ribosome (mitoribosome) assembly factor. Binds at the interface of the head and body domains of the mitochondrial small ribosomal subunit (mt-SSU), occluding the mRNA channel and preventing compaction of the head domain towards the body. Probable inactive methyltransferase: retains the characteristic folding and ability to bind S-adenosyl-L-methionine, but it probably lost its methyltransferase activity.</text>
</comment>
<comment type="subcellular location">
    <subcellularLocation>
        <location evidence="1">Mitochondrion</location>
    </subcellularLocation>
</comment>
<keyword evidence="6" id="KW-0496">Mitochondrion</keyword>
<dbReference type="GO" id="GO:0051536">
    <property type="term" value="F:iron-sulfur cluster binding"/>
    <property type="evidence" value="ECO:0007669"/>
    <property type="project" value="UniProtKB-KW"/>
</dbReference>
<keyword evidence="3" id="KW-0809">Transit peptide</keyword>
<dbReference type="OrthoDB" id="421327at2759"/>
<dbReference type="Pfam" id="PF09243">
    <property type="entry name" value="Rsm22"/>
    <property type="match status" value="1"/>
</dbReference>
<feature type="compositionally biased region" description="Basic and acidic residues" evidence="8">
    <location>
        <begin position="617"/>
        <end position="628"/>
    </location>
</feature>
<dbReference type="InterPro" id="IPR016522">
    <property type="entry name" value="RSM22_mit_bud"/>
</dbReference>
<feature type="region of interest" description="Disordered" evidence="8">
    <location>
        <begin position="609"/>
        <end position="628"/>
    </location>
</feature>
<dbReference type="GO" id="GO:0008168">
    <property type="term" value="F:methyltransferase activity"/>
    <property type="evidence" value="ECO:0007669"/>
    <property type="project" value="InterPro"/>
</dbReference>
<evidence type="ECO:0000256" key="6">
    <source>
        <dbReference type="ARBA" id="ARBA00023128"/>
    </source>
</evidence>
<dbReference type="HOGENOM" id="CLU_019579_0_0_1"/>
<dbReference type="GO" id="GO:0046872">
    <property type="term" value="F:metal ion binding"/>
    <property type="evidence" value="ECO:0007669"/>
    <property type="project" value="UniProtKB-KW"/>
</dbReference>
<name>A0A0D0ABE9_9AGAM</name>
<dbReference type="GO" id="GO:0005763">
    <property type="term" value="C:mitochondrial small ribosomal subunit"/>
    <property type="evidence" value="ECO:0007669"/>
    <property type="project" value="TreeGrafter"/>
</dbReference>
<reference evidence="9 10" key="1">
    <citation type="submission" date="2014-04" db="EMBL/GenBank/DDBJ databases">
        <authorList>
            <consortium name="DOE Joint Genome Institute"/>
            <person name="Kuo A."/>
            <person name="Ruytinx J."/>
            <person name="Rineau F."/>
            <person name="Colpaert J."/>
            <person name="Kohler A."/>
            <person name="Nagy L.G."/>
            <person name="Floudas D."/>
            <person name="Copeland A."/>
            <person name="Barry K.W."/>
            <person name="Cichocki N."/>
            <person name="Veneault-Fourrey C."/>
            <person name="LaButti K."/>
            <person name="Lindquist E.A."/>
            <person name="Lipzen A."/>
            <person name="Lundell T."/>
            <person name="Morin E."/>
            <person name="Murat C."/>
            <person name="Sun H."/>
            <person name="Tunlid A."/>
            <person name="Henrissat B."/>
            <person name="Grigoriev I.V."/>
            <person name="Hibbett D.S."/>
            <person name="Martin F."/>
            <person name="Nordberg H.P."/>
            <person name="Cantor M.N."/>
            <person name="Hua S.X."/>
        </authorList>
    </citation>
    <scope>NUCLEOTIDE SEQUENCE [LARGE SCALE GENOMIC DNA]</scope>
    <source>
        <strain evidence="9 10">UH-Slu-Lm8-n1</strain>
    </source>
</reference>
<dbReference type="InterPro" id="IPR015324">
    <property type="entry name" value="Ribosomal_Rsm22-like"/>
</dbReference>
<evidence type="ECO:0008006" key="11">
    <source>
        <dbReference type="Google" id="ProtNLM"/>
    </source>
</evidence>
<feature type="region of interest" description="Disordered" evidence="8">
    <location>
        <begin position="545"/>
        <end position="604"/>
    </location>
</feature>
<dbReference type="AlphaFoldDB" id="A0A0D0ABE9"/>
<keyword evidence="4" id="KW-0408">Iron</keyword>
<accession>A0A0D0ABE9</accession>
<dbReference type="InterPro" id="IPR052571">
    <property type="entry name" value="Mt_RNA_Methyltransferase"/>
</dbReference>
<evidence type="ECO:0000256" key="1">
    <source>
        <dbReference type="ARBA" id="ARBA00004173"/>
    </source>
</evidence>
<evidence type="ECO:0000313" key="9">
    <source>
        <dbReference type="EMBL" id="KIK47605.1"/>
    </source>
</evidence>
<evidence type="ECO:0000313" key="10">
    <source>
        <dbReference type="Proteomes" id="UP000054485"/>
    </source>
</evidence>
<dbReference type="EMBL" id="KN835145">
    <property type="protein sequence ID" value="KIK47605.1"/>
    <property type="molecule type" value="Genomic_DNA"/>
</dbReference>
<dbReference type="STRING" id="930992.A0A0D0ABE9"/>
<dbReference type="PANTHER" id="PTHR13184">
    <property type="entry name" value="37S RIBOSOMAL PROTEIN S22"/>
    <property type="match status" value="1"/>
</dbReference>
<dbReference type="PIRSF" id="PIRSF007797">
    <property type="entry name" value="RSM22"/>
    <property type="match status" value="1"/>
</dbReference>
<evidence type="ECO:0000256" key="7">
    <source>
        <dbReference type="ARBA" id="ARBA00045681"/>
    </source>
</evidence>
<dbReference type="Proteomes" id="UP000054485">
    <property type="component" value="Unassembled WGS sequence"/>
</dbReference>